<evidence type="ECO:0000256" key="2">
    <source>
        <dbReference type="ARBA" id="ARBA00023002"/>
    </source>
</evidence>
<comment type="caution">
    <text evidence="5">The sequence shown here is derived from an EMBL/GenBank/DDBJ whole genome shotgun (WGS) entry which is preliminary data.</text>
</comment>
<dbReference type="PANTHER" id="PTHR24321:SF8">
    <property type="entry name" value="ESTRADIOL 17-BETA-DEHYDROGENASE 8-RELATED"/>
    <property type="match status" value="1"/>
</dbReference>
<protein>
    <submittedName>
        <fullName evidence="5">Glucose 1-dehydrogenase</fullName>
        <ecNumber evidence="5">1.1.1.47</ecNumber>
    </submittedName>
</protein>
<dbReference type="NCBIfam" id="NF005559">
    <property type="entry name" value="PRK07231.1"/>
    <property type="match status" value="1"/>
</dbReference>
<dbReference type="GO" id="GO:0047936">
    <property type="term" value="F:glucose 1-dehydrogenase [NAD(P)+] activity"/>
    <property type="evidence" value="ECO:0007669"/>
    <property type="project" value="UniProtKB-EC"/>
</dbReference>
<keyword evidence="6" id="KW-1185">Reference proteome</keyword>
<evidence type="ECO:0000259" key="4">
    <source>
        <dbReference type="SMART" id="SM00822"/>
    </source>
</evidence>
<dbReference type="InterPro" id="IPR036291">
    <property type="entry name" value="NAD(P)-bd_dom_sf"/>
</dbReference>
<dbReference type="PRINTS" id="PR00080">
    <property type="entry name" value="SDRFAMILY"/>
</dbReference>
<dbReference type="InterPro" id="IPR002347">
    <property type="entry name" value="SDR_fam"/>
</dbReference>
<evidence type="ECO:0000313" key="5">
    <source>
        <dbReference type="EMBL" id="MCM6761219.1"/>
    </source>
</evidence>
<dbReference type="Gene3D" id="3.40.50.720">
    <property type="entry name" value="NAD(P)-binding Rossmann-like Domain"/>
    <property type="match status" value="1"/>
</dbReference>
<proteinExistence type="inferred from homology"/>
<keyword evidence="3" id="KW-0520">NAD</keyword>
<dbReference type="EMBL" id="JAMRYM010000003">
    <property type="protein sequence ID" value="MCM6761219.1"/>
    <property type="molecule type" value="Genomic_DNA"/>
</dbReference>
<dbReference type="CDD" id="cd05233">
    <property type="entry name" value="SDR_c"/>
    <property type="match status" value="1"/>
</dbReference>
<dbReference type="RefSeq" id="WP_251943228.1">
    <property type="nucleotide sequence ID" value="NZ_JAMRYM010000003.1"/>
</dbReference>
<organism evidence="5 6">
    <name type="scientific">Rathayibacter rubneri</name>
    <dbReference type="NCBI Taxonomy" id="2950106"/>
    <lineage>
        <taxon>Bacteria</taxon>
        <taxon>Bacillati</taxon>
        <taxon>Actinomycetota</taxon>
        <taxon>Actinomycetes</taxon>
        <taxon>Micrococcales</taxon>
        <taxon>Microbacteriaceae</taxon>
        <taxon>Rathayibacter</taxon>
    </lineage>
</organism>
<dbReference type="PROSITE" id="PS00061">
    <property type="entry name" value="ADH_SHORT"/>
    <property type="match status" value="1"/>
</dbReference>
<comment type="similarity">
    <text evidence="1">Belongs to the short-chain dehydrogenases/reductases (SDR) family.</text>
</comment>
<evidence type="ECO:0000313" key="6">
    <source>
        <dbReference type="Proteomes" id="UP001155240"/>
    </source>
</evidence>
<reference evidence="5" key="1">
    <citation type="submission" date="2022-06" db="EMBL/GenBank/DDBJ databases">
        <title>Whole genome shotgun sequencing (WGS) of Rathayibacter sp. ZW T2_19, isolated from stored onions (Allium cepa).</title>
        <authorList>
            <person name="Stoll D.A."/>
            <person name="Huch M."/>
        </authorList>
    </citation>
    <scope>NUCLEOTIDE SEQUENCE</scope>
    <source>
        <strain evidence="5">ZW T2_19</strain>
    </source>
</reference>
<dbReference type="PANTHER" id="PTHR24321">
    <property type="entry name" value="DEHYDROGENASES, SHORT CHAIN"/>
    <property type="match status" value="1"/>
</dbReference>
<dbReference type="Proteomes" id="UP001155240">
    <property type="component" value="Unassembled WGS sequence"/>
</dbReference>
<dbReference type="FunFam" id="3.40.50.720:FF:000084">
    <property type="entry name" value="Short-chain dehydrogenase reductase"/>
    <property type="match status" value="1"/>
</dbReference>
<dbReference type="InterPro" id="IPR020904">
    <property type="entry name" value="Sc_DH/Rdtase_CS"/>
</dbReference>
<dbReference type="Pfam" id="PF13561">
    <property type="entry name" value="adh_short_C2"/>
    <property type="match status" value="1"/>
</dbReference>
<dbReference type="PRINTS" id="PR00081">
    <property type="entry name" value="GDHRDH"/>
</dbReference>
<keyword evidence="2 5" id="KW-0560">Oxidoreductase</keyword>
<evidence type="ECO:0000256" key="1">
    <source>
        <dbReference type="ARBA" id="ARBA00006484"/>
    </source>
</evidence>
<dbReference type="SMART" id="SM00822">
    <property type="entry name" value="PKS_KR"/>
    <property type="match status" value="1"/>
</dbReference>
<dbReference type="AlphaFoldDB" id="A0A9X2IT31"/>
<dbReference type="InterPro" id="IPR057326">
    <property type="entry name" value="KR_dom"/>
</dbReference>
<gene>
    <name evidence="5" type="ORF">NB037_02195</name>
</gene>
<name>A0A9X2IT31_9MICO</name>
<feature type="domain" description="Ketoreductase" evidence="4">
    <location>
        <begin position="10"/>
        <end position="197"/>
    </location>
</feature>
<dbReference type="EC" id="1.1.1.47" evidence="5"/>
<sequence>MSITEPLLGKVCLVTGAASGIGRAIAIECARQGAAFVVVTDLSADALQATAALVSEAGAQTLIHPCDLRDEAAIAGLMADTVERFGRIDVLINNAAVHEKALAPQSETTTDTLATRIWDLVMEVNVRGSWLTTKYAAERMRLTGGGAIVNAASQQGFVGTPAQPAYNASKGAVIQLTRSAAVDLAPYGIRVNAFAPGAVDTPMVSEIFDRQDDPETAMARMLETYLIKRLGTPEDIAAAACFLASDAAAFVTGTVLVVDGGQTAWR</sequence>
<evidence type="ECO:0000256" key="3">
    <source>
        <dbReference type="ARBA" id="ARBA00023027"/>
    </source>
</evidence>
<accession>A0A9X2IT31</accession>
<dbReference type="SUPFAM" id="SSF51735">
    <property type="entry name" value="NAD(P)-binding Rossmann-fold domains"/>
    <property type="match status" value="1"/>
</dbReference>